<name>A0AA36INA4_9DINO</name>
<organism evidence="2 3">
    <name type="scientific">Effrenium voratum</name>
    <dbReference type="NCBI Taxonomy" id="2562239"/>
    <lineage>
        <taxon>Eukaryota</taxon>
        <taxon>Sar</taxon>
        <taxon>Alveolata</taxon>
        <taxon>Dinophyceae</taxon>
        <taxon>Suessiales</taxon>
        <taxon>Symbiodiniaceae</taxon>
        <taxon>Effrenium</taxon>
    </lineage>
</organism>
<dbReference type="AlphaFoldDB" id="A0AA36INA4"/>
<proteinExistence type="predicted"/>
<sequence length="257" mass="28981">MHVFRPERTNMREALIELAHIGIDLRQGFDIGREEVVEDLGCTSGFLRAVQLCTRVRSGGLAWLGVPCSSFTFLASSYHQRTMDNPMGRVDRPGVRLGNLLLARSMLLILVCIARSVYFFIEQPRPWIHALHKPLGKGIRELIRQRKSFAKKEMVKVSMTKSKDGTTSGGKNLKESGAYPASFGERVAELHTDFMEPGIDWDCAELEPLLERIQQAVSCGEFRADPAIPVQIRPSKHIFEVAKEVYRRAEVELGIRC</sequence>
<keyword evidence="3" id="KW-1185">Reference proteome</keyword>
<keyword evidence="1" id="KW-0812">Transmembrane</keyword>
<keyword evidence="1" id="KW-1133">Transmembrane helix</keyword>
<keyword evidence="1" id="KW-0472">Membrane</keyword>
<evidence type="ECO:0000313" key="3">
    <source>
        <dbReference type="Proteomes" id="UP001178507"/>
    </source>
</evidence>
<evidence type="ECO:0000313" key="2">
    <source>
        <dbReference type="EMBL" id="CAJ1390804.1"/>
    </source>
</evidence>
<gene>
    <name evidence="2" type="ORF">EVOR1521_LOCUS16121</name>
</gene>
<accession>A0AA36INA4</accession>
<dbReference type="Proteomes" id="UP001178507">
    <property type="component" value="Unassembled WGS sequence"/>
</dbReference>
<feature type="transmembrane region" description="Helical" evidence="1">
    <location>
        <begin position="100"/>
        <end position="121"/>
    </location>
</feature>
<protein>
    <submittedName>
        <fullName evidence="2">Uncharacterized protein</fullName>
    </submittedName>
</protein>
<comment type="caution">
    <text evidence="2">The sequence shown here is derived from an EMBL/GenBank/DDBJ whole genome shotgun (WGS) entry which is preliminary data.</text>
</comment>
<dbReference type="EMBL" id="CAUJNA010002146">
    <property type="protein sequence ID" value="CAJ1390804.1"/>
    <property type="molecule type" value="Genomic_DNA"/>
</dbReference>
<evidence type="ECO:0000256" key="1">
    <source>
        <dbReference type="SAM" id="Phobius"/>
    </source>
</evidence>
<reference evidence="2" key="1">
    <citation type="submission" date="2023-08" db="EMBL/GenBank/DDBJ databases">
        <authorList>
            <person name="Chen Y."/>
            <person name="Shah S."/>
            <person name="Dougan E. K."/>
            <person name="Thang M."/>
            <person name="Chan C."/>
        </authorList>
    </citation>
    <scope>NUCLEOTIDE SEQUENCE</scope>
</reference>